<evidence type="ECO:0000256" key="1">
    <source>
        <dbReference type="SAM" id="Phobius"/>
    </source>
</evidence>
<dbReference type="AlphaFoldDB" id="A0A0F8XVQ8"/>
<keyword evidence="1" id="KW-1133">Transmembrane helix</keyword>
<evidence type="ECO:0000313" key="2">
    <source>
        <dbReference type="EMBL" id="KKK73192.1"/>
    </source>
</evidence>
<sequence>MAEKKVGMELYKSKLLLSIVWCIIFFGYSIALGLTLVMAAYILGVW</sequence>
<gene>
    <name evidence="2" type="ORF">LCGC14_2896300</name>
</gene>
<name>A0A0F8XVQ8_9ZZZZ</name>
<reference evidence="2" key="1">
    <citation type="journal article" date="2015" name="Nature">
        <title>Complex archaea that bridge the gap between prokaryotes and eukaryotes.</title>
        <authorList>
            <person name="Spang A."/>
            <person name="Saw J.H."/>
            <person name="Jorgensen S.L."/>
            <person name="Zaremba-Niedzwiedzka K."/>
            <person name="Martijn J."/>
            <person name="Lind A.E."/>
            <person name="van Eijk R."/>
            <person name="Schleper C."/>
            <person name="Guy L."/>
            <person name="Ettema T.J."/>
        </authorList>
    </citation>
    <scope>NUCLEOTIDE SEQUENCE</scope>
</reference>
<organism evidence="2">
    <name type="scientific">marine sediment metagenome</name>
    <dbReference type="NCBI Taxonomy" id="412755"/>
    <lineage>
        <taxon>unclassified sequences</taxon>
        <taxon>metagenomes</taxon>
        <taxon>ecological metagenomes</taxon>
    </lineage>
</organism>
<proteinExistence type="predicted"/>
<keyword evidence="1" id="KW-0812">Transmembrane</keyword>
<comment type="caution">
    <text evidence="2">The sequence shown here is derived from an EMBL/GenBank/DDBJ whole genome shotgun (WGS) entry which is preliminary data.</text>
</comment>
<protein>
    <submittedName>
        <fullName evidence="2">Uncharacterized protein</fullName>
    </submittedName>
</protein>
<feature type="transmembrane region" description="Helical" evidence="1">
    <location>
        <begin position="15"/>
        <end position="43"/>
    </location>
</feature>
<accession>A0A0F8XVQ8</accession>
<keyword evidence="1" id="KW-0472">Membrane</keyword>
<dbReference type="EMBL" id="LAZR01056898">
    <property type="protein sequence ID" value="KKK73192.1"/>
    <property type="molecule type" value="Genomic_DNA"/>
</dbReference>